<dbReference type="OrthoDB" id="6615390at2759"/>
<dbReference type="PaxDb" id="67767-A0A0J7K5Z3"/>
<dbReference type="STRING" id="67767.A0A0J7K5Z3"/>
<dbReference type="Proteomes" id="UP000036403">
    <property type="component" value="Unassembled WGS sequence"/>
</dbReference>
<gene>
    <name evidence="1" type="ORF">RF55_15741</name>
</gene>
<sequence length="216" mass="23774">MARPFQYAGVVYVGPVYLRTTAGRGHKAVKAFLVIFVCLSTKAVHLDVASSYSSEAFIAAFRRFISRRGMCSELYSDCGINFISADAELRRLFTAGSQEGQLIAEEMANNRTQWRFNPSAAPHFGGLWEAVVKSAKHYLRRVIGNATLIFEEIITLLTQIEACLNFTPLSPLTDNPEDLAALTPGHLLIGTALTAVPEPSLQNVPANRLSCWQLLQ</sequence>
<dbReference type="Gene3D" id="3.30.420.10">
    <property type="entry name" value="Ribonuclease H-like superfamily/Ribonuclease H"/>
    <property type="match status" value="1"/>
</dbReference>
<dbReference type="PANTHER" id="PTHR47331">
    <property type="entry name" value="PHD-TYPE DOMAIN-CONTAINING PROTEIN"/>
    <property type="match status" value="1"/>
</dbReference>
<evidence type="ECO:0000313" key="2">
    <source>
        <dbReference type="Proteomes" id="UP000036403"/>
    </source>
</evidence>
<dbReference type="InterPro" id="IPR036397">
    <property type="entry name" value="RNaseH_sf"/>
</dbReference>
<dbReference type="InterPro" id="IPR012337">
    <property type="entry name" value="RNaseH-like_sf"/>
</dbReference>
<dbReference type="GO" id="GO:0003676">
    <property type="term" value="F:nucleic acid binding"/>
    <property type="evidence" value="ECO:0007669"/>
    <property type="project" value="InterPro"/>
</dbReference>
<dbReference type="SUPFAM" id="SSF53098">
    <property type="entry name" value="Ribonuclease H-like"/>
    <property type="match status" value="1"/>
</dbReference>
<proteinExistence type="predicted"/>
<evidence type="ECO:0000313" key="1">
    <source>
        <dbReference type="EMBL" id="KMQ85601.1"/>
    </source>
</evidence>
<evidence type="ECO:0008006" key="3">
    <source>
        <dbReference type="Google" id="ProtNLM"/>
    </source>
</evidence>
<accession>A0A0J7K5Z3</accession>
<dbReference type="EMBL" id="LBMM01013523">
    <property type="protein sequence ID" value="KMQ85601.1"/>
    <property type="molecule type" value="Genomic_DNA"/>
</dbReference>
<reference evidence="1 2" key="1">
    <citation type="submission" date="2015-04" db="EMBL/GenBank/DDBJ databases">
        <title>Lasius niger genome sequencing.</title>
        <authorList>
            <person name="Konorov E.A."/>
            <person name="Nikitin M.A."/>
            <person name="Kirill M.V."/>
            <person name="Chang P."/>
        </authorList>
    </citation>
    <scope>NUCLEOTIDE SEQUENCE [LARGE SCALE GENOMIC DNA]</scope>
    <source>
        <tissue evidence="1">Whole</tissue>
    </source>
</reference>
<dbReference type="AlphaFoldDB" id="A0A0J7K5Z3"/>
<organism evidence="1 2">
    <name type="scientific">Lasius niger</name>
    <name type="common">Black garden ant</name>
    <dbReference type="NCBI Taxonomy" id="67767"/>
    <lineage>
        <taxon>Eukaryota</taxon>
        <taxon>Metazoa</taxon>
        <taxon>Ecdysozoa</taxon>
        <taxon>Arthropoda</taxon>
        <taxon>Hexapoda</taxon>
        <taxon>Insecta</taxon>
        <taxon>Pterygota</taxon>
        <taxon>Neoptera</taxon>
        <taxon>Endopterygota</taxon>
        <taxon>Hymenoptera</taxon>
        <taxon>Apocrita</taxon>
        <taxon>Aculeata</taxon>
        <taxon>Formicoidea</taxon>
        <taxon>Formicidae</taxon>
        <taxon>Formicinae</taxon>
        <taxon>Lasius</taxon>
        <taxon>Lasius</taxon>
    </lineage>
</organism>
<name>A0A0J7K5Z3_LASNI</name>
<protein>
    <recommendedName>
        <fullName evidence="3">Integrase catalytic domain-containing protein</fullName>
    </recommendedName>
</protein>
<comment type="caution">
    <text evidence="1">The sequence shown here is derived from an EMBL/GenBank/DDBJ whole genome shotgun (WGS) entry which is preliminary data.</text>
</comment>
<keyword evidence="2" id="KW-1185">Reference proteome</keyword>
<dbReference type="PANTHER" id="PTHR47331:SF1">
    <property type="entry name" value="GAG-LIKE PROTEIN"/>
    <property type="match status" value="1"/>
</dbReference>